<dbReference type="Gene3D" id="1.20.1250.20">
    <property type="entry name" value="MFS general substrate transporter like domains"/>
    <property type="match status" value="2"/>
</dbReference>
<dbReference type="GO" id="GO:0022857">
    <property type="term" value="F:transmembrane transporter activity"/>
    <property type="evidence" value="ECO:0007669"/>
    <property type="project" value="InterPro"/>
</dbReference>
<evidence type="ECO:0000256" key="5">
    <source>
        <dbReference type="SAM" id="Phobius"/>
    </source>
</evidence>
<evidence type="ECO:0000256" key="4">
    <source>
        <dbReference type="ARBA" id="ARBA00023136"/>
    </source>
</evidence>
<evidence type="ECO:0000256" key="2">
    <source>
        <dbReference type="ARBA" id="ARBA00022692"/>
    </source>
</evidence>
<feature type="transmembrane region" description="Helical" evidence="5">
    <location>
        <begin position="234"/>
        <end position="255"/>
    </location>
</feature>
<feature type="transmembrane region" description="Helical" evidence="5">
    <location>
        <begin position="116"/>
        <end position="135"/>
    </location>
</feature>
<dbReference type="PROSITE" id="PS50850">
    <property type="entry name" value="MFS"/>
    <property type="match status" value="1"/>
</dbReference>
<protein>
    <submittedName>
        <fullName evidence="7">MFS transporter</fullName>
    </submittedName>
</protein>
<feature type="transmembrane region" description="Helical" evidence="5">
    <location>
        <begin position="89"/>
        <end position="110"/>
    </location>
</feature>
<feature type="transmembrane region" description="Helical" evidence="5">
    <location>
        <begin position="394"/>
        <end position="413"/>
    </location>
</feature>
<accession>A0AAU7C8G1</accession>
<keyword evidence="4 5" id="KW-0472">Membrane</keyword>
<feature type="transmembrane region" description="Helical" evidence="5">
    <location>
        <begin position="21"/>
        <end position="39"/>
    </location>
</feature>
<dbReference type="InterPro" id="IPR011701">
    <property type="entry name" value="MFS"/>
</dbReference>
<dbReference type="EMBL" id="CP155447">
    <property type="protein sequence ID" value="XBH01420.1"/>
    <property type="molecule type" value="Genomic_DNA"/>
</dbReference>
<sequence length="423" mass="44894">MRSMAAIEIDGTSVAPNGGRYRVLAAACGLAVITYIHRVGFATAAAEFKGPLGLDQRQLSYLMAAFMLAYGGFEIPWGWLGDRFGVRNLLVVVVLGGSLATAALCLSTAFSAGAMALGYLLALRFLFGMFQAGTFPSISRMTADWMPGTERGAAQGLVWTASRLGGALSPLLVVQLTLYSGSWQAAIVVISLLGVVWCLTFWPWFRDRPTTTTEVNVPRPDRLGAGRMVRSGSVWALCLMYGCLGYSGNFFLTLLPDYLRTNRGLSPGTAQWLSSLPFACGVIACFAGGAISDAIIRRTGDKTRGRRLVGAAGMALAASAILGTIWVRDTRALGFLLCLTFFGNDLAMAPAWSAAADLGGRLAGTLGGAMNMLANLSSAVASLLSGYLLHKGHVQVPFIVFAVVYAAGALCWFRVDLDRPVDR</sequence>
<keyword evidence="2 5" id="KW-0812">Transmembrane</keyword>
<evidence type="ECO:0000256" key="1">
    <source>
        <dbReference type="ARBA" id="ARBA00004141"/>
    </source>
</evidence>
<dbReference type="InterPro" id="IPR050382">
    <property type="entry name" value="MFS_Na/Anion_cotransporter"/>
</dbReference>
<feature type="transmembrane region" description="Helical" evidence="5">
    <location>
        <begin position="59"/>
        <end position="77"/>
    </location>
</feature>
<reference evidence="7" key="1">
    <citation type="submission" date="2024-05" db="EMBL/GenBank/DDBJ databases">
        <title>Planctomycetes of the genus Singulisphaera possess chitinolytic capabilities.</title>
        <authorList>
            <person name="Ivanova A."/>
        </authorList>
    </citation>
    <scope>NUCLEOTIDE SEQUENCE</scope>
    <source>
        <strain evidence="7">Ch08T</strain>
    </source>
</reference>
<feature type="transmembrane region" description="Helical" evidence="5">
    <location>
        <begin position="366"/>
        <end position="388"/>
    </location>
</feature>
<comment type="subcellular location">
    <subcellularLocation>
        <location evidence="1">Membrane</location>
        <topology evidence="1">Multi-pass membrane protein</topology>
    </subcellularLocation>
</comment>
<feature type="transmembrane region" description="Helical" evidence="5">
    <location>
        <begin position="185"/>
        <end position="205"/>
    </location>
</feature>
<gene>
    <name evidence="7" type="ORF">V5E97_24055</name>
</gene>
<dbReference type="AlphaFoldDB" id="A0AAU7C8G1"/>
<dbReference type="PANTHER" id="PTHR11662">
    <property type="entry name" value="SOLUTE CARRIER FAMILY 17"/>
    <property type="match status" value="1"/>
</dbReference>
<name>A0AAU7C8G1_9BACT</name>
<dbReference type="Pfam" id="PF07690">
    <property type="entry name" value="MFS_1"/>
    <property type="match status" value="1"/>
</dbReference>
<feature type="transmembrane region" description="Helical" evidence="5">
    <location>
        <begin position="156"/>
        <end position="179"/>
    </location>
</feature>
<organism evidence="7">
    <name type="scientific">Singulisphaera sp. Ch08</name>
    <dbReference type="NCBI Taxonomy" id="3120278"/>
    <lineage>
        <taxon>Bacteria</taxon>
        <taxon>Pseudomonadati</taxon>
        <taxon>Planctomycetota</taxon>
        <taxon>Planctomycetia</taxon>
        <taxon>Isosphaerales</taxon>
        <taxon>Isosphaeraceae</taxon>
        <taxon>Singulisphaera</taxon>
    </lineage>
</organism>
<dbReference type="InterPro" id="IPR020846">
    <property type="entry name" value="MFS_dom"/>
</dbReference>
<evidence type="ECO:0000259" key="6">
    <source>
        <dbReference type="PROSITE" id="PS50850"/>
    </source>
</evidence>
<dbReference type="RefSeq" id="WP_406694124.1">
    <property type="nucleotide sequence ID" value="NZ_CP155447.1"/>
</dbReference>
<proteinExistence type="predicted"/>
<dbReference type="PANTHER" id="PTHR11662:SF399">
    <property type="entry name" value="FI19708P1-RELATED"/>
    <property type="match status" value="1"/>
</dbReference>
<feature type="transmembrane region" description="Helical" evidence="5">
    <location>
        <begin position="275"/>
        <end position="296"/>
    </location>
</feature>
<feature type="transmembrane region" description="Helical" evidence="5">
    <location>
        <begin position="308"/>
        <end position="327"/>
    </location>
</feature>
<evidence type="ECO:0000256" key="3">
    <source>
        <dbReference type="ARBA" id="ARBA00022989"/>
    </source>
</evidence>
<dbReference type="SUPFAM" id="SSF103473">
    <property type="entry name" value="MFS general substrate transporter"/>
    <property type="match status" value="1"/>
</dbReference>
<feature type="domain" description="Major facilitator superfamily (MFS) profile" evidence="6">
    <location>
        <begin position="23"/>
        <end position="420"/>
    </location>
</feature>
<dbReference type="InterPro" id="IPR036259">
    <property type="entry name" value="MFS_trans_sf"/>
</dbReference>
<keyword evidence="3 5" id="KW-1133">Transmembrane helix</keyword>
<dbReference type="GO" id="GO:0016020">
    <property type="term" value="C:membrane"/>
    <property type="evidence" value="ECO:0007669"/>
    <property type="project" value="UniProtKB-SubCell"/>
</dbReference>
<evidence type="ECO:0000313" key="7">
    <source>
        <dbReference type="EMBL" id="XBH01420.1"/>
    </source>
</evidence>
<feature type="transmembrane region" description="Helical" evidence="5">
    <location>
        <begin position="333"/>
        <end position="354"/>
    </location>
</feature>